<keyword evidence="9" id="KW-1185">Reference proteome</keyword>
<dbReference type="GO" id="GO:0005524">
    <property type="term" value="F:ATP binding"/>
    <property type="evidence" value="ECO:0007669"/>
    <property type="project" value="UniProtKB-KW"/>
</dbReference>
<keyword evidence="6" id="KW-0067">ATP-binding</keyword>
<evidence type="ECO:0000313" key="8">
    <source>
        <dbReference type="EMBL" id="GEK92556.1"/>
    </source>
</evidence>
<dbReference type="EC" id="2.7.1.49" evidence="2"/>
<dbReference type="InterPro" id="IPR004399">
    <property type="entry name" value="HMP/HMP-P_kinase_dom"/>
</dbReference>
<dbReference type="GO" id="GO:0008972">
    <property type="term" value="F:phosphomethylpyrimidine kinase activity"/>
    <property type="evidence" value="ECO:0007669"/>
    <property type="project" value="InterPro"/>
</dbReference>
<dbReference type="NCBIfam" id="TIGR00097">
    <property type="entry name" value="HMP-P_kinase"/>
    <property type="match status" value="1"/>
</dbReference>
<dbReference type="OrthoDB" id="9810880at2"/>
<comment type="caution">
    <text evidence="8">The sequence shown here is derived from an EMBL/GenBank/DDBJ whole genome shotgun (WGS) entry which is preliminary data.</text>
</comment>
<dbReference type="GO" id="GO:0008902">
    <property type="term" value="F:hydroxymethylpyrimidine kinase activity"/>
    <property type="evidence" value="ECO:0007669"/>
    <property type="project" value="UniProtKB-EC"/>
</dbReference>
<dbReference type="FunFam" id="3.40.1190.20:FF:000003">
    <property type="entry name" value="Phosphomethylpyrimidine kinase ThiD"/>
    <property type="match status" value="1"/>
</dbReference>
<dbReference type="Proteomes" id="UP000321230">
    <property type="component" value="Unassembled WGS sequence"/>
</dbReference>
<dbReference type="RefSeq" id="WP_146793369.1">
    <property type="nucleotide sequence ID" value="NZ_BARC01000005.1"/>
</dbReference>
<evidence type="ECO:0000313" key="9">
    <source>
        <dbReference type="Proteomes" id="UP000321230"/>
    </source>
</evidence>
<dbReference type="PANTHER" id="PTHR20858">
    <property type="entry name" value="PHOSPHOMETHYLPYRIMIDINE KINASE"/>
    <property type="match status" value="1"/>
</dbReference>
<proteinExistence type="predicted"/>
<gene>
    <name evidence="8" type="ORF">GWA01_03260</name>
</gene>
<evidence type="ECO:0000256" key="3">
    <source>
        <dbReference type="ARBA" id="ARBA00022679"/>
    </source>
</evidence>
<sequence>MRGRVLTIAGSDSGGGAGIQADLKAITALGGFGMSAITALTAQNTCGVEGVHIVPPAFVRQQIDVVQKDLGIDCIKTGMLATAEIVNVVADAVSEFYTLPLILDPVIVSTSGVTLLSEDAVEAIMSRLLVRATVVTPNIPEAERMTGMKIRDVEGMRTAAACLLEKGAQAVLLKGGHLPGGDLTDLLVTSRGEVLWSDARIETRHTHGTGCTLASAIATGIAQELSLEEAVTRARKYLRRAIANAPEYGSCSGPINHAVTIDPEWSAKSGN</sequence>
<reference evidence="8 9" key="1">
    <citation type="submission" date="2019-07" db="EMBL/GenBank/DDBJ databases">
        <title>Whole genome shotgun sequence of Gluconobacter wancherniae NBRC 103581.</title>
        <authorList>
            <person name="Hosoyama A."/>
            <person name="Uohara A."/>
            <person name="Ohji S."/>
            <person name="Ichikawa N."/>
        </authorList>
    </citation>
    <scope>NUCLEOTIDE SEQUENCE [LARGE SCALE GENOMIC DNA]</scope>
    <source>
        <strain evidence="8 9">NBRC 103581</strain>
    </source>
</reference>
<dbReference type="InterPro" id="IPR029056">
    <property type="entry name" value="Ribokinase-like"/>
</dbReference>
<keyword evidence="3" id="KW-0808">Transferase</keyword>
<evidence type="ECO:0000256" key="1">
    <source>
        <dbReference type="ARBA" id="ARBA00004948"/>
    </source>
</evidence>
<dbReference type="Gene3D" id="3.40.1190.20">
    <property type="match status" value="1"/>
</dbReference>
<evidence type="ECO:0000256" key="5">
    <source>
        <dbReference type="ARBA" id="ARBA00022777"/>
    </source>
</evidence>
<evidence type="ECO:0000256" key="6">
    <source>
        <dbReference type="ARBA" id="ARBA00022840"/>
    </source>
</evidence>
<dbReference type="GO" id="GO:0005829">
    <property type="term" value="C:cytosol"/>
    <property type="evidence" value="ECO:0007669"/>
    <property type="project" value="TreeGrafter"/>
</dbReference>
<evidence type="ECO:0000256" key="2">
    <source>
        <dbReference type="ARBA" id="ARBA00012135"/>
    </source>
</evidence>
<protein>
    <recommendedName>
        <fullName evidence="2">hydroxymethylpyrimidine kinase</fullName>
        <ecNumber evidence="2">2.7.1.49</ecNumber>
    </recommendedName>
</protein>
<dbReference type="SUPFAM" id="SSF53613">
    <property type="entry name" value="Ribokinase-like"/>
    <property type="match status" value="1"/>
</dbReference>
<dbReference type="GO" id="GO:0009229">
    <property type="term" value="P:thiamine diphosphate biosynthetic process"/>
    <property type="evidence" value="ECO:0007669"/>
    <property type="project" value="UniProtKB-UniPathway"/>
</dbReference>
<name>A0A511AWN3_9PROT</name>
<keyword evidence="4" id="KW-0547">Nucleotide-binding</keyword>
<dbReference type="EMBL" id="BJUZ01000001">
    <property type="protein sequence ID" value="GEK92556.1"/>
    <property type="molecule type" value="Genomic_DNA"/>
</dbReference>
<dbReference type="PANTHER" id="PTHR20858:SF17">
    <property type="entry name" value="HYDROXYMETHYLPYRIMIDINE_PHOSPHOMETHYLPYRIMIDINE KINASE THI20-RELATED"/>
    <property type="match status" value="1"/>
</dbReference>
<accession>A0A511AWN3</accession>
<feature type="domain" description="Pyridoxamine kinase/Phosphomethylpyrimidine kinase" evidence="7">
    <location>
        <begin position="12"/>
        <end position="256"/>
    </location>
</feature>
<dbReference type="UniPathway" id="UPA00060">
    <property type="reaction ID" value="UER00138"/>
</dbReference>
<keyword evidence="5 8" id="KW-0418">Kinase</keyword>
<dbReference type="Pfam" id="PF08543">
    <property type="entry name" value="Phos_pyr_kin"/>
    <property type="match status" value="1"/>
</dbReference>
<dbReference type="InterPro" id="IPR013749">
    <property type="entry name" value="PM/HMP-P_kinase-1"/>
</dbReference>
<dbReference type="AlphaFoldDB" id="A0A511AWN3"/>
<evidence type="ECO:0000259" key="7">
    <source>
        <dbReference type="Pfam" id="PF08543"/>
    </source>
</evidence>
<dbReference type="GO" id="GO:0009228">
    <property type="term" value="P:thiamine biosynthetic process"/>
    <property type="evidence" value="ECO:0007669"/>
    <property type="project" value="InterPro"/>
</dbReference>
<organism evidence="8 9">
    <name type="scientific">Gluconobacter wancherniae NBRC 103581</name>
    <dbReference type="NCBI Taxonomy" id="656744"/>
    <lineage>
        <taxon>Bacteria</taxon>
        <taxon>Pseudomonadati</taxon>
        <taxon>Pseudomonadota</taxon>
        <taxon>Alphaproteobacteria</taxon>
        <taxon>Acetobacterales</taxon>
        <taxon>Acetobacteraceae</taxon>
        <taxon>Gluconobacter</taxon>
    </lineage>
</organism>
<comment type="pathway">
    <text evidence="1">Cofactor biosynthesis; thiamine diphosphate biosynthesis.</text>
</comment>
<dbReference type="CDD" id="cd01169">
    <property type="entry name" value="HMPP_kinase"/>
    <property type="match status" value="1"/>
</dbReference>
<evidence type="ECO:0000256" key="4">
    <source>
        <dbReference type="ARBA" id="ARBA00022741"/>
    </source>
</evidence>